<dbReference type="STRING" id="45351.A7RMI2"/>
<dbReference type="OMA" id="GRYMKTP"/>
<dbReference type="InterPro" id="IPR036249">
    <property type="entry name" value="Thioredoxin-like_sf"/>
</dbReference>
<organism evidence="8 9">
    <name type="scientific">Nematostella vectensis</name>
    <name type="common">Starlet sea anemone</name>
    <dbReference type="NCBI Taxonomy" id="45351"/>
    <lineage>
        <taxon>Eukaryota</taxon>
        <taxon>Metazoa</taxon>
        <taxon>Cnidaria</taxon>
        <taxon>Anthozoa</taxon>
        <taxon>Hexacorallia</taxon>
        <taxon>Actiniaria</taxon>
        <taxon>Edwardsiidae</taxon>
        <taxon>Nematostella</taxon>
    </lineage>
</organism>
<dbReference type="EMBL" id="DS469520">
    <property type="protein sequence ID" value="EDO47273.1"/>
    <property type="molecule type" value="Genomic_DNA"/>
</dbReference>
<sequence>MAPVPILGYWPIRGLGQPIRLLLKYTNEDFEDKRYALASGGKQNEWFIEKYNLGLDFPNLPYFIDGDIMITQSNAILRYIARRHNMCGKTKKEMVIVDMLENQVMNIFYRCFKPTIFKNKAVYLKDIKAVIKRFADFLGEKTYLAGEELTFVDFVMYELMDHHRLFEPSLLQPHENLKMFLNRIEQLPAVAEYMKSEEFIHRPINAPFASFY</sequence>
<feature type="domain" description="GST C-terminal" evidence="7">
    <location>
        <begin position="90"/>
        <end position="204"/>
    </location>
</feature>
<dbReference type="InterPro" id="IPR036282">
    <property type="entry name" value="Glutathione-S-Trfase_C_sf"/>
</dbReference>
<dbReference type="InterPro" id="IPR004046">
    <property type="entry name" value="GST_C"/>
</dbReference>
<evidence type="ECO:0000256" key="5">
    <source>
        <dbReference type="ARBA" id="ARBA00047960"/>
    </source>
</evidence>
<dbReference type="PhylomeDB" id="A7RMI2"/>
<comment type="function">
    <text evidence="1">Conjugation of reduced glutathione to a wide number of exogenous and endogenous hydrophobic electrophiles.</text>
</comment>
<evidence type="ECO:0000313" key="8">
    <source>
        <dbReference type="EMBL" id="EDO47273.1"/>
    </source>
</evidence>
<dbReference type="GO" id="GO:0042802">
    <property type="term" value="F:identical protein binding"/>
    <property type="evidence" value="ECO:0007669"/>
    <property type="project" value="UniProtKB-ARBA"/>
</dbReference>
<dbReference type="InParanoid" id="A7RMI2"/>
<keyword evidence="9" id="KW-1185">Reference proteome</keyword>
<evidence type="ECO:0000256" key="4">
    <source>
        <dbReference type="ARBA" id="ARBA00022679"/>
    </source>
</evidence>
<evidence type="ECO:0000256" key="3">
    <source>
        <dbReference type="ARBA" id="ARBA00012452"/>
    </source>
</evidence>
<proteinExistence type="inferred from homology"/>
<evidence type="ECO:0000259" key="7">
    <source>
        <dbReference type="PROSITE" id="PS50405"/>
    </source>
</evidence>
<dbReference type="SUPFAM" id="SSF47616">
    <property type="entry name" value="GST C-terminal domain-like"/>
    <property type="match status" value="1"/>
</dbReference>
<evidence type="ECO:0000259" key="6">
    <source>
        <dbReference type="PROSITE" id="PS50404"/>
    </source>
</evidence>
<dbReference type="InterPro" id="IPR004045">
    <property type="entry name" value="Glutathione_S-Trfase_N"/>
</dbReference>
<dbReference type="eggNOG" id="KOG1695">
    <property type="taxonomic scope" value="Eukaryota"/>
</dbReference>
<evidence type="ECO:0000256" key="1">
    <source>
        <dbReference type="ARBA" id="ARBA00003701"/>
    </source>
</evidence>
<dbReference type="GO" id="GO:0004364">
    <property type="term" value="F:glutathione transferase activity"/>
    <property type="evidence" value="ECO:0000318"/>
    <property type="project" value="GO_Central"/>
</dbReference>
<feature type="domain" description="GST N-terminal" evidence="6">
    <location>
        <begin position="3"/>
        <end position="88"/>
    </location>
</feature>
<dbReference type="CDD" id="cd03075">
    <property type="entry name" value="GST_N_Mu"/>
    <property type="match status" value="1"/>
</dbReference>
<dbReference type="InterPro" id="IPR003081">
    <property type="entry name" value="GST_mu"/>
</dbReference>
<dbReference type="EC" id="2.5.1.18" evidence="3"/>
<dbReference type="PRINTS" id="PR01267">
    <property type="entry name" value="GSTRNSFRASEM"/>
</dbReference>
<dbReference type="InterPro" id="IPR050213">
    <property type="entry name" value="GST_superfamily"/>
</dbReference>
<evidence type="ECO:0000313" key="9">
    <source>
        <dbReference type="Proteomes" id="UP000001593"/>
    </source>
</evidence>
<dbReference type="PROSITE" id="PS50404">
    <property type="entry name" value="GST_NTER"/>
    <property type="match status" value="1"/>
</dbReference>
<dbReference type="Pfam" id="PF14497">
    <property type="entry name" value="GST_C_3"/>
    <property type="match status" value="1"/>
</dbReference>
<dbReference type="SFLD" id="SFLDG01205">
    <property type="entry name" value="AMPS.1"/>
    <property type="match status" value="1"/>
</dbReference>
<dbReference type="SFLD" id="SFLDS00019">
    <property type="entry name" value="Glutathione_Transferase_(cytos"/>
    <property type="match status" value="1"/>
</dbReference>
<protein>
    <recommendedName>
        <fullName evidence="3">glutathione transferase</fullName>
        <ecNumber evidence="3">2.5.1.18</ecNumber>
    </recommendedName>
</protein>
<dbReference type="SFLD" id="SFLDG00363">
    <property type="entry name" value="AMPS_(cytGST):_Alpha-__Mu-__Pi"/>
    <property type="match status" value="1"/>
</dbReference>
<dbReference type="PROSITE" id="PS50405">
    <property type="entry name" value="GST_CTER"/>
    <property type="match status" value="1"/>
</dbReference>
<dbReference type="AlphaFoldDB" id="A7RMI2"/>
<accession>A7RMI2</accession>
<gene>
    <name evidence="8" type="ORF">NEMVEDRAFT_v1g86756</name>
</gene>
<dbReference type="HOGENOM" id="CLU_039475_2_0_1"/>
<dbReference type="FunCoup" id="A7RMI2">
    <property type="interactions" value="45"/>
</dbReference>
<evidence type="ECO:0000256" key="2">
    <source>
        <dbReference type="ARBA" id="ARBA00005861"/>
    </source>
</evidence>
<name>A7RMI2_NEMVE</name>
<dbReference type="FunFam" id="1.20.1050.10:FF:000003">
    <property type="entry name" value="Glutathione S-transferase 2"/>
    <property type="match status" value="1"/>
</dbReference>
<dbReference type="Proteomes" id="UP000001593">
    <property type="component" value="Unassembled WGS sequence"/>
</dbReference>
<dbReference type="SUPFAM" id="SSF52833">
    <property type="entry name" value="Thioredoxin-like"/>
    <property type="match status" value="1"/>
</dbReference>
<reference evidence="8 9" key="1">
    <citation type="journal article" date="2007" name="Science">
        <title>Sea anemone genome reveals ancestral eumetazoan gene repertoire and genomic organization.</title>
        <authorList>
            <person name="Putnam N.H."/>
            <person name="Srivastava M."/>
            <person name="Hellsten U."/>
            <person name="Dirks B."/>
            <person name="Chapman J."/>
            <person name="Salamov A."/>
            <person name="Terry A."/>
            <person name="Shapiro H."/>
            <person name="Lindquist E."/>
            <person name="Kapitonov V.V."/>
            <person name="Jurka J."/>
            <person name="Genikhovich G."/>
            <person name="Grigoriev I.V."/>
            <person name="Lucas S.M."/>
            <person name="Steele R.E."/>
            <person name="Finnerty J.R."/>
            <person name="Technau U."/>
            <person name="Martindale M.Q."/>
            <person name="Rokhsar D.S."/>
        </authorList>
    </citation>
    <scope>NUCLEOTIDE SEQUENCE [LARGE SCALE GENOMIC DNA]</scope>
    <source>
        <strain evidence="9">CH2 X CH6</strain>
    </source>
</reference>
<dbReference type="PANTHER" id="PTHR11571:SF222">
    <property type="entry name" value="GLUTATHIONE TRANSFERASE"/>
    <property type="match status" value="1"/>
</dbReference>
<dbReference type="Gene3D" id="1.20.1050.10">
    <property type="match status" value="1"/>
</dbReference>
<dbReference type="GO" id="GO:0006749">
    <property type="term" value="P:glutathione metabolic process"/>
    <property type="evidence" value="ECO:0000318"/>
    <property type="project" value="GO_Central"/>
</dbReference>
<comment type="catalytic activity">
    <reaction evidence="5">
        <text>RX + glutathione = an S-substituted glutathione + a halide anion + H(+)</text>
        <dbReference type="Rhea" id="RHEA:16437"/>
        <dbReference type="ChEBI" id="CHEBI:15378"/>
        <dbReference type="ChEBI" id="CHEBI:16042"/>
        <dbReference type="ChEBI" id="CHEBI:17792"/>
        <dbReference type="ChEBI" id="CHEBI:57925"/>
        <dbReference type="ChEBI" id="CHEBI:90779"/>
        <dbReference type="EC" id="2.5.1.18"/>
    </reaction>
</comment>
<keyword evidence="4" id="KW-0808">Transferase</keyword>
<comment type="similarity">
    <text evidence="2">Belongs to the GST superfamily. Mu family.</text>
</comment>
<dbReference type="Pfam" id="PF02798">
    <property type="entry name" value="GST_N"/>
    <property type="match status" value="1"/>
</dbReference>
<dbReference type="InterPro" id="IPR010987">
    <property type="entry name" value="Glutathione-S-Trfase_C-like"/>
</dbReference>
<dbReference type="Gene3D" id="3.40.30.10">
    <property type="entry name" value="Glutaredoxin"/>
    <property type="match status" value="1"/>
</dbReference>
<dbReference type="PANTHER" id="PTHR11571">
    <property type="entry name" value="GLUTATHIONE S-TRANSFERASE"/>
    <property type="match status" value="1"/>
</dbReference>
<dbReference type="InterPro" id="IPR040079">
    <property type="entry name" value="Glutathione_S-Trfase"/>
</dbReference>